<keyword evidence="1" id="KW-0732">Signal</keyword>
<protein>
    <submittedName>
        <fullName evidence="2">Uncharacterized protein</fullName>
    </submittedName>
</protein>
<dbReference type="OrthoDB" id="4148174at2759"/>
<feature type="non-terminal residue" evidence="2">
    <location>
        <position position="128"/>
    </location>
</feature>
<feature type="signal peptide" evidence="1">
    <location>
        <begin position="1"/>
        <end position="19"/>
    </location>
</feature>
<name>A0A1Y1ZI89_9PLEO</name>
<sequence>MTLSLSLFFAFLLPFLVVSQISDSDGYTGYKLDIREDGDPLAVLYDTANTNNNVSALVPEPDVFLNASVHVGEINIEVQNLTAKINLDAQVLQLLSFNAGVDLSIARVRLLIQNVTAKVILEARLANL</sequence>
<dbReference type="AlphaFoldDB" id="A0A1Y1ZI89"/>
<comment type="caution">
    <text evidence="2">The sequence shown here is derived from an EMBL/GenBank/DDBJ whole genome shotgun (WGS) entry which is preliminary data.</text>
</comment>
<dbReference type="EMBL" id="MCFA01000085">
    <property type="protein sequence ID" value="ORY09545.1"/>
    <property type="molecule type" value="Genomic_DNA"/>
</dbReference>
<keyword evidence="3" id="KW-1185">Reference proteome</keyword>
<proteinExistence type="predicted"/>
<evidence type="ECO:0000313" key="3">
    <source>
        <dbReference type="Proteomes" id="UP000193144"/>
    </source>
</evidence>
<reference evidence="2 3" key="1">
    <citation type="submission" date="2016-07" db="EMBL/GenBank/DDBJ databases">
        <title>Pervasive Adenine N6-methylation of Active Genes in Fungi.</title>
        <authorList>
            <consortium name="DOE Joint Genome Institute"/>
            <person name="Mondo S.J."/>
            <person name="Dannebaum R.O."/>
            <person name="Kuo R.C."/>
            <person name="Labutti K."/>
            <person name="Haridas S."/>
            <person name="Kuo A."/>
            <person name="Salamov A."/>
            <person name="Ahrendt S.R."/>
            <person name="Lipzen A."/>
            <person name="Sullivan W."/>
            <person name="Andreopoulos W.B."/>
            <person name="Clum A."/>
            <person name="Lindquist E."/>
            <person name="Daum C."/>
            <person name="Ramamoorthy G.K."/>
            <person name="Gryganskyi A."/>
            <person name="Culley D."/>
            <person name="Magnuson J.K."/>
            <person name="James T.Y."/>
            <person name="O'Malley M.A."/>
            <person name="Stajich J.E."/>
            <person name="Spatafora J.W."/>
            <person name="Visel A."/>
            <person name="Grigoriev I.V."/>
        </authorList>
    </citation>
    <scope>NUCLEOTIDE SEQUENCE [LARGE SCALE GENOMIC DNA]</scope>
    <source>
        <strain evidence="2 3">CBS 115471</strain>
    </source>
</reference>
<dbReference type="Proteomes" id="UP000193144">
    <property type="component" value="Unassembled WGS sequence"/>
</dbReference>
<feature type="chain" id="PRO_5012033612" evidence="1">
    <location>
        <begin position="20"/>
        <end position="128"/>
    </location>
</feature>
<gene>
    <name evidence="2" type="ORF">BCR34DRAFT_602802</name>
</gene>
<evidence type="ECO:0000313" key="2">
    <source>
        <dbReference type="EMBL" id="ORY09545.1"/>
    </source>
</evidence>
<evidence type="ECO:0000256" key="1">
    <source>
        <dbReference type="SAM" id="SignalP"/>
    </source>
</evidence>
<accession>A0A1Y1ZI89</accession>
<organism evidence="2 3">
    <name type="scientific">Clohesyomyces aquaticus</name>
    <dbReference type="NCBI Taxonomy" id="1231657"/>
    <lineage>
        <taxon>Eukaryota</taxon>
        <taxon>Fungi</taxon>
        <taxon>Dikarya</taxon>
        <taxon>Ascomycota</taxon>
        <taxon>Pezizomycotina</taxon>
        <taxon>Dothideomycetes</taxon>
        <taxon>Pleosporomycetidae</taxon>
        <taxon>Pleosporales</taxon>
        <taxon>Lindgomycetaceae</taxon>
        <taxon>Clohesyomyces</taxon>
    </lineage>
</organism>